<comment type="caution">
    <text evidence="1">The sequence shown here is derived from an EMBL/GenBank/DDBJ whole genome shotgun (WGS) entry which is preliminary data.</text>
</comment>
<organism evidence="1 2">
    <name type="scientific">Gigaspora margarita</name>
    <dbReference type="NCBI Taxonomy" id="4874"/>
    <lineage>
        <taxon>Eukaryota</taxon>
        <taxon>Fungi</taxon>
        <taxon>Fungi incertae sedis</taxon>
        <taxon>Mucoromycota</taxon>
        <taxon>Glomeromycotina</taxon>
        <taxon>Glomeromycetes</taxon>
        <taxon>Diversisporales</taxon>
        <taxon>Gigasporaceae</taxon>
        <taxon>Gigaspora</taxon>
    </lineage>
</organism>
<name>A0ABN7XKX0_GIGMA</name>
<feature type="non-terminal residue" evidence="1">
    <location>
        <position position="60"/>
    </location>
</feature>
<evidence type="ECO:0000313" key="2">
    <source>
        <dbReference type="Proteomes" id="UP000789901"/>
    </source>
</evidence>
<sequence length="60" mass="7401">HLDEIWGIIERAIIEVANKSLLKKKISNIRHTKAKEFNRTYMHRPILQISRWMRYIRDRL</sequence>
<keyword evidence="2" id="KW-1185">Reference proteome</keyword>
<dbReference type="Proteomes" id="UP000789901">
    <property type="component" value="Unassembled WGS sequence"/>
</dbReference>
<accession>A0ABN7XKX0</accession>
<evidence type="ECO:0000313" key="1">
    <source>
        <dbReference type="EMBL" id="CAG8855385.1"/>
    </source>
</evidence>
<proteinExistence type="predicted"/>
<feature type="non-terminal residue" evidence="1">
    <location>
        <position position="1"/>
    </location>
</feature>
<protein>
    <submittedName>
        <fullName evidence="1">33782_t:CDS:1</fullName>
    </submittedName>
</protein>
<reference evidence="1 2" key="1">
    <citation type="submission" date="2021-06" db="EMBL/GenBank/DDBJ databases">
        <authorList>
            <person name="Kallberg Y."/>
            <person name="Tangrot J."/>
            <person name="Rosling A."/>
        </authorList>
    </citation>
    <scope>NUCLEOTIDE SEQUENCE [LARGE SCALE GENOMIC DNA]</scope>
    <source>
        <strain evidence="1 2">120-4 pot B 10/14</strain>
    </source>
</reference>
<gene>
    <name evidence="1" type="ORF">GMARGA_LOCUS44206</name>
</gene>
<dbReference type="EMBL" id="CAJVQB010148855">
    <property type="protein sequence ID" value="CAG8855385.1"/>
    <property type="molecule type" value="Genomic_DNA"/>
</dbReference>